<evidence type="ECO:0000259" key="6">
    <source>
        <dbReference type="SMART" id="SM00382"/>
    </source>
</evidence>
<dbReference type="OrthoDB" id="5925at2759"/>
<dbReference type="InterPro" id="IPR044539">
    <property type="entry name" value="Pch2-like"/>
</dbReference>
<dbReference type="OMA" id="WEGLWES"/>
<dbReference type="GO" id="GO:0016887">
    <property type="term" value="F:ATP hydrolysis activity"/>
    <property type="evidence" value="ECO:0007669"/>
    <property type="project" value="InterPro"/>
</dbReference>
<dbReference type="GO" id="GO:0051598">
    <property type="term" value="P:meiotic recombination checkpoint signaling"/>
    <property type="evidence" value="ECO:0007669"/>
    <property type="project" value="TreeGrafter"/>
</dbReference>
<dbReference type="Pfam" id="PF23242">
    <property type="entry name" value="AAA_lid_TRIP13_C"/>
    <property type="match status" value="1"/>
</dbReference>
<dbReference type="Pfam" id="PF00004">
    <property type="entry name" value="AAA"/>
    <property type="match status" value="1"/>
</dbReference>
<dbReference type="PANTHER" id="PTHR45991">
    <property type="entry name" value="PACHYTENE CHECKPOINT PROTEIN 2"/>
    <property type="match status" value="1"/>
</dbReference>
<evidence type="ECO:0000313" key="8">
    <source>
        <dbReference type="Proteomes" id="UP000186594"/>
    </source>
</evidence>
<gene>
    <name evidence="7" type="ORF">NEOLI_003508</name>
</gene>
<dbReference type="PANTHER" id="PTHR45991:SF1">
    <property type="entry name" value="PACHYTENE CHECKPOINT PROTEIN 2 HOMOLOG"/>
    <property type="match status" value="1"/>
</dbReference>
<comment type="caution">
    <text evidence="7">The sequence shown here is derived from an EMBL/GenBank/DDBJ whole genome shotgun (WGS) entry which is preliminary data.</text>
</comment>
<dbReference type="InterPro" id="IPR027417">
    <property type="entry name" value="P-loop_NTPase"/>
</dbReference>
<dbReference type="Gene3D" id="3.40.50.300">
    <property type="entry name" value="P-loop containing nucleotide triphosphate hydrolases"/>
    <property type="match status" value="1"/>
</dbReference>
<dbReference type="SMART" id="SM00382">
    <property type="entry name" value="AAA"/>
    <property type="match status" value="1"/>
</dbReference>
<sequence>MCLLSPTIPAKYQKDLQMPDPIHIHAVCKPTVHLECLLKENSTCRFDLIREDVRQWMVDNYSVIVLDSDVLGFDIHETLCGFIENIRVVEVSGSLEEVLQLDQVELEIHIYKFSKIVNHSEYLEDEDDTPAANIINLPSEILEGIWETLIFEDDLKKSLLLFIHAIMLFSDHGVDQNIIALNRLIILHGPPGTGKTSLCKSLSQKLSIRMSKRYPRSQLIEINVHSLFSKYFSESGKLVGKIFGDILKIVEDGDSFVCVLIDEVESLVSARKAAVSGCEPSDALRVVNALLTQLDRLKSKPNVLVMATSNLLEAMDEAFIDRAGIVSFVGNPALAAIYSILRSCLNELARARVIESQEQIITYAEAIMKLYSCPASDSSKLYRISEICKGMSGRLLRGLPVIAFSRYIQKPGLSLADMISALYQVAKEEQKRLEQR</sequence>
<name>A0A1U7LM40_NEOID</name>
<reference evidence="7 8" key="1">
    <citation type="submission" date="2016-04" db="EMBL/GenBank/DDBJ databases">
        <title>Evolutionary innovation and constraint leading to complex multicellularity in the Ascomycota.</title>
        <authorList>
            <person name="Cisse O."/>
            <person name="Nguyen A."/>
            <person name="Hewitt D.A."/>
            <person name="Jedd G."/>
            <person name="Stajich J.E."/>
        </authorList>
    </citation>
    <scope>NUCLEOTIDE SEQUENCE [LARGE SCALE GENOMIC DNA]</scope>
    <source>
        <strain evidence="7 8">DAH-3</strain>
    </source>
</reference>
<dbReference type="InterPro" id="IPR003959">
    <property type="entry name" value="ATPase_AAA_core"/>
</dbReference>
<dbReference type="InterPro" id="IPR058249">
    <property type="entry name" value="Pch2_C"/>
</dbReference>
<keyword evidence="3 5" id="KW-0067">ATP-binding</keyword>
<evidence type="ECO:0000256" key="5">
    <source>
        <dbReference type="RuleBase" id="RU003651"/>
    </source>
</evidence>
<keyword evidence="4" id="KW-0469">Meiosis</keyword>
<dbReference type="AlphaFoldDB" id="A0A1U7LM40"/>
<dbReference type="SUPFAM" id="SSF52540">
    <property type="entry name" value="P-loop containing nucleoside triphosphate hydrolases"/>
    <property type="match status" value="1"/>
</dbReference>
<organism evidence="7 8">
    <name type="scientific">Neolecta irregularis (strain DAH-3)</name>
    <dbReference type="NCBI Taxonomy" id="1198029"/>
    <lineage>
        <taxon>Eukaryota</taxon>
        <taxon>Fungi</taxon>
        <taxon>Dikarya</taxon>
        <taxon>Ascomycota</taxon>
        <taxon>Taphrinomycotina</taxon>
        <taxon>Neolectales</taxon>
        <taxon>Neolectaceae</taxon>
        <taxon>Neolecta</taxon>
    </lineage>
</organism>
<dbReference type="STRING" id="1198029.A0A1U7LM40"/>
<evidence type="ECO:0000256" key="3">
    <source>
        <dbReference type="ARBA" id="ARBA00022840"/>
    </source>
</evidence>
<keyword evidence="8" id="KW-1185">Reference proteome</keyword>
<dbReference type="Pfam" id="PF23563">
    <property type="entry name" value="TRIP13_N"/>
    <property type="match status" value="1"/>
</dbReference>
<evidence type="ECO:0000313" key="7">
    <source>
        <dbReference type="EMBL" id="OLL23724.1"/>
    </source>
</evidence>
<comment type="similarity">
    <text evidence="1">Belongs to the AAA ATPase family. PCH2 subfamily.</text>
</comment>
<dbReference type="GO" id="GO:0007131">
    <property type="term" value="P:reciprocal meiotic recombination"/>
    <property type="evidence" value="ECO:0007669"/>
    <property type="project" value="TreeGrafter"/>
</dbReference>
<proteinExistence type="inferred from homology"/>
<dbReference type="InterPro" id="IPR003960">
    <property type="entry name" value="ATPase_AAA_CS"/>
</dbReference>
<protein>
    <submittedName>
        <fullName evidence="7">Pachytene checkpoint protein 2</fullName>
    </submittedName>
</protein>
<accession>A0A1U7LM40</accession>
<dbReference type="InterPro" id="IPR003593">
    <property type="entry name" value="AAA+_ATPase"/>
</dbReference>
<evidence type="ECO:0000256" key="4">
    <source>
        <dbReference type="ARBA" id="ARBA00023254"/>
    </source>
</evidence>
<dbReference type="FunFam" id="3.40.50.300:FF:001494">
    <property type="entry name" value="Pachytene checkpoint component Pch2"/>
    <property type="match status" value="1"/>
</dbReference>
<dbReference type="PROSITE" id="PS00674">
    <property type="entry name" value="AAA"/>
    <property type="match status" value="1"/>
</dbReference>
<evidence type="ECO:0000256" key="1">
    <source>
        <dbReference type="ARBA" id="ARBA00007271"/>
    </source>
</evidence>
<dbReference type="GO" id="GO:0005694">
    <property type="term" value="C:chromosome"/>
    <property type="evidence" value="ECO:0007669"/>
    <property type="project" value="TreeGrafter"/>
</dbReference>
<dbReference type="GO" id="GO:0005634">
    <property type="term" value="C:nucleus"/>
    <property type="evidence" value="ECO:0007669"/>
    <property type="project" value="TreeGrafter"/>
</dbReference>
<dbReference type="Proteomes" id="UP000186594">
    <property type="component" value="Unassembled WGS sequence"/>
</dbReference>
<dbReference type="GO" id="GO:0005524">
    <property type="term" value="F:ATP binding"/>
    <property type="evidence" value="ECO:0007669"/>
    <property type="project" value="UniProtKB-KW"/>
</dbReference>
<dbReference type="EMBL" id="LXFE01001335">
    <property type="protein sequence ID" value="OLL23724.1"/>
    <property type="molecule type" value="Genomic_DNA"/>
</dbReference>
<feature type="domain" description="AAA+ ATPase" evidence="6">
    <location>
        <begin position="181"/>
        <end position="333"/>
    </location>
</feature>
<keyword evidence="2 5" id="KW-0547">Nucleotide-binding</keyword>
<evidence type="ECO:0000256" key="2">
    <source>
        <dbReference type="ARBA" id="ARBA00022741"/>
    </source>
</evidence>